<keyword evidence="7" id="KW-0333">Golgi apparatus</keyword>
<feature type="transmembrane region" description="Helical" evidence="9">
    <location>
        <begin position="254"/>
        <end position="278"/>
    </location>
</feature>
<dbReference type="GO" id="GO:0072657">
    <property type="term" value="P:protein localization to membrane"/>
    <property type="evidence" value="ECO:0007669"/>
    <property type="project" value="TreeGrafter"/>
</dbReference>
<feature type="transmembrane region" description="Helical" evidence="9">
    <location>
        <begin position="473"/>
        <end position="500"/>
    </location>
</feature>
<comment type="caution">
    <text evidence="10">The sequence shown here is derived from an EMBL/GenBank/DDBJ whole genome shotgun (WGS) entry which is preliminary data.</text>
</comment>
<reference evidence="10 11" key="1">
    <citation type="submission" date="2020-12" db="EMBL/GenBank/DDBJ databases">
        <title>Metabolic potential, ecology and presence of endohyphal bacteria is reflected in genomic diversity of Mucoromycotina.</title>
        <authorList>
            <person name="Muszewska A."/>
            <person name="Okrasinska A."/>
            <person name="Steczkiewicz K."/>
            <person name="Drgas O."/>
            <person name="Orlowska M."/>
            <person name="Perlinska-Lenart U."/>
            <person name="Aleksandrzak-Piekarczyk T."/>
            <person name="Szatraj K."/>
            <person name="Zielenkiewicz U."/>
            <person name="Pilsyk S."/>
            <person name="Malc E."/>
            <person name="Mieczkowski P."/>
            <person name="Kruszewska J.S."/>
            <person name="Biernat P."/>
            <person name="Pawlowska J."/>
        </authorList>
    </citation>
    <scope>NUCLEOTIDE SEQUENCE [LARGE SCALE GENOMIC DNA]</scope>
    <source>
        <strain evidence="10 11">CBS 142.35</strain>
    </source>
</reference>
<feature type="transmembrane region" description="Helical" evidence="9">
    <location>
        <begin position="512"/>
        <end position="538"/>
    </location>
</feature>
<dbReference type="PANTHER" id="PTHR10766:SF55">
    <property type="entry name" value="TRANSMEMBRANE 9 SUPERFAMILY MEMBER 4"/>
    <property type="match status" value="1"/>
</dbReference>
<evidence type="ECO:0000313" key="11">
    <source>
        <dbReference type="Proteomes" id="UP000646827"/>
    </source>
</evidence>
<feature type="transmembrane region" description="Helical" evidence="9">
    <location>
        <begin position="581"/>
        <end position="610"/>
    </location>
</feature>
<sequence length="623" mass="70594">MARLLLLLTIFSVLAQYTFGFYVPGVSPKPFHTNDHVPLLVNKIVSENTQLPFAYGDLPFVCVPSNGGTRNWLNLGEVLRGDRLMSSDLKLIMGQDTKCEKLCTVSITDDQSNEVKQLIKDEYRVEWVVDNLPGATVLKFNSSFDPNTALLPYFALGQVKGDQAYINNHMTLQLLYQTSSKNPADKYIVGFEVYPASYADPESCNKQEPNTPMKEMGAGKTDITYTYSVIWKESKDITWATRWDRYLQIFESRIHWYSISNSLVITMFLTGMVAMIILRTLKRDITSYNTSEEDIEALDEDSIGWKLCHGDVLRPPKYALLLAPLLGSGVQCLIMVAGTIVLSMFGLLNPSYRGGLISYGLAFYVLAGSFAGYCSSRMYKVLKGQQWFRNALVTATLVPCTIFVIEFVLNLFVWGQQSSSAIPFGTFFALIAMWFGVSTPLVFAGAVFGARRPMPDNPVRTHQIPRQIPDQPWYLQLHVSMAVGGLMPFAVIFIELFFIFKSIWSDQYYYMFGFLALVFFILVLTTVEIAIVITYFSLCSEDYRWWWKSFAVSAASGVYVFLYSIFYYFTRLKIAGFVPAMVYFGHSTMICLIYSLCLGTIGFFATFLFVRKIYAAIKVKKKK</sequence>
<evidence type="ECO:0000256" key="2">
    <source>
        <dbReference type="ARBA" id="ARBA00004555"/>
    </source>
</evidence>
<evidence type="ECO:0000256" key="7">
    <source>
        <dbReference type="ARBA" id="ARBA00023034"/>
    </source>
</evidence>
<evidence type="ECO:0000256" key="6">
    <source>
        <dbReference type="ARBA" id="ARBA00022989"/>
    </source>
</evidence>
<feature type="transmembrane region" description="Helical" evidence="9">
    <location>
        <begin position="550"/>
        <end position="569"/>
    </location>
</feature>
<feature type="transmembrane region" description="Helical" evidence="9">
    <location>
        <begin position="387"/>
        <end position="415"/>
    </location>
</feature>
<accession>A0A8H7SCI5</accession>
<evidence type="ECO:0000313" key="10">
    <source>
        <dbReference type="EMBL" id="KAG2226110.1"/>
    </source>
</evidence>
<keyword evidence="6 9" id="KW-1133">Transmembrane helix</keyword>
<dbReference type="Proteomes" id="UP000646827">
    <property type="component" value="Unassembled WGS sequence"/>
</dbReference>
<feature type="chain" id="PRO_5034384601" description="Transmembrane 9 superfamily member" evidence="9">
    <location>
        <begin position="21"/>
        <end position="623"/>
    </location>
</feature>
<protein>
    <recommendedName>
        <fullName evidence="9">Transmembrane 9 superfamily member</fullName>
    </recommendedName>
</protein>
<evidence type="ECO:0000256" key="4">
    <source>
        <dbReference type="ARBA" id="ARBA00022692"/>
    </source>
</evidence>
<keyword evidence="11" id="KW-1185">Reference proteome</keyword>
<dbReference type="GO" id="GO:0005794">
    <property type="term" value="C:Golgi apparatus"/>
    <property type="evidence" value="ECO:0007669"/>
    <property type="project" value="UniProtKB-SubCell"/>
</dbReference>
<organism evidence="10 11">
    <name type="scientific">Circinella minor</name>
    <dbReference type="NCBI Taxonomy" id="1195481"/>
    <lineage>
        <taxon>Eukaryota</taxon>
        <taxon>Fungi</taxon>
        <taxon>Fungi incertae sedis</taxon>
        <taxon>Mucoromycota</taxon>
        <taxon>Mucoromycotina</taxon>
        <taxon>Mucoromycetes</taxon>
        <taxon>Mucorales</taxon>
        <taxon>Lichtheimiaceae</taxon>
        <taxon>Circinella</taxon>
    </lineage>
</organism>
<feature type="transmembrane region" description="Helical" evidence="9">
    <location>
        <begin position="356"/>
        <end position="375"/>
    </location>
</feature>
<evidence type="ECO:0000256" key="8">
    <source>
        <dbReference type="ARBA" id="ARBA00023136"/>
    </source>
</evidence>
<dbReference type="OrthoDB" id="1666796at2759"/>
<keyword evidence="4 9" id="KW-0812">Transmembrane</keyword>
<dbReference type="GO" id="GO:0016020">
    <property type="term" value="C:membrane"/>
    <property type="evidence" value="ECO:0007669"/>
    <property type="project" value="UniProtKB-SubCell"/>
</dbReference>
<dbReference type="InterPro" id="IPR004240">
    <property type="entry name" value="EMP70"/>
</dbReference>
<feature type="signal peptide" evidence="9">
    <location>
        <begin position="1"/>
        <end position="20"/>
    </location>
</feature>
<comment type="similarity">
    <text evidence="3 9">Belongs to the nonaspanin (TM9SF) (TC 9.A.2) family.</text>
</comment>
<gene>
    <name evidence="10" type="ORF">INT45_011727</name>
</gene>
<comment type="subcellular location">
    <subcellularLocation>
        <location evidence="2">Golgi apparatus</location>
    </subcellularLocation>
    <subcellularLocation>
        <location evidence="1">Membrane</location>
        <topology evidence="1">Multi-pass membrane protein</topology>
    </subcellularLocation>
</comment>
<keyword evidence="8 9" id="KW-0472">Membrane</keyword>
<feature type="transmembrane region" description="Helical" evidence="9">
    <location>
        <begin position="319"/>
        <end position="344"/>
    </location>
</feature>
<dbReference type="AlphaFoldDB" id="A0A8H7SCI5"/>
<evidence type="ECO:0000256" key="9">
    <source>
        <dbReference type="RuleBase" id="RU363079"/>
    </source>
</evidence>
<evidence type="ECO:0000256" key="5">
    <source>
        <dbReference type="ARBA" id="ARBA00022729"/>
    </source>
</evidence>
<feature type="transmembrane region" description="Helical" evidence="9">
    <location>
        <begin position="427"/>
        <end position="450"/>
    </location>
</feature>
<proteinExistence type="inferred from homology"/>
<name>A0A8H7SCI5_9FUNG</name>
<dbReference type="EMBL" id="JAEPRB010000020">
    <property type="protein sequence ID" value="KAG2226110.1"/>
    <property type="molecule type" value="Genomic_DNA"/>
</dbReference>
<evidence type="ECO:0000256" key="1">
    <source>
        <dbReference type="ARBA" id="ARBA00004141"/>
    </source>
</evidence>
<dbReference type="Pfam" id="PF02990">
    <property type="entry name" value="EMP70"/>
    <property type="match status" value="1"/>
</dbReference>
<keyword evidence="5 9" id="KW-0732">Signal</keyword>
<evidence type="ECO:0000256" key="3">
    <source>
        <dbReference type="ARBA" id="ARBA00005227"/>
    </source>
</evidence>
<dbReference type="PANTHER" id="PTHR10766">
    <property type="entry name" value="TRANSMEMBRANE 9 SUPERFAMILY PROTEIN"/>
    <property type="match status" value="1"/>
</dbReference>